<dbReference type="EMBL" id="MCGN01000010">
    <property type="protein sequence ID" value="ORY92306.1"/>
    <property type="molecule type" value="Genomic_DNA"/>
</dbReference>
<comment type="caution">
    <text evidence="2">The sequence shown here is derived from an EMBL/GenBank/DDBJ whole genome shotgun (WGS) entry which is preliminary data.</text>
</comment>
<evidence type="ECO:0000313" key="2">
    <source>
        <dbReference type="EMBL" id="ORY92306.1"/>
    </source>
</evidence>
<reference evidence="2 3" key="1">
    <citation type="submission" date="2016-07" db="EMBL/GenBank/DDBJ databases">
        <title>Pervasive Adenine N6-methylation of Active Genes in Fungi.</title>
        <authorList>
            <consortium name="DOE Joint Genome Institute"/>
            <person name="Mondo S.J."/>
            <person name="Dannebaum R.O."/>
            <person name="Kuo R.C."/>
            <person name="Labutti K."/>
            <person name="Haridas S."/>
            <person name="Kuo A."/>
            <person name="Salamov A."/>
            <person name="Ahrendt S.R."/>
            <person name="Lipzen A."/>
            <person name="Sullivan W."/>
            <person name="Andreopoulos W.B."/>
            <person name="Clum A."/>
            <person name="Lindquist E."/>
            <person name="Daum C."/>
            <person name="Ramamoorthy G.K."/>
            <person name="Gryganskyi A."/>
            <person name="Culley D."/>
            <person name="Magnuson J.K."/>
            <person name="James T.Y."/>
            <person name="O'Malley M.A."/>
            <person name="Stajich J.E."/>
            <person name="Spatafora J.W."/>
            <person name="Visel A."/>
            <person name="Grigoriev I.V."/>
        </authorList>
    </citation>
    <scope>NUCLEOTIDE SEQUENCE [LARGE SCALE GENOMIC DNA]</scope>
    <source>
        <strain evidence="2 3">NRRL 2496</strain>
    </source>
</reference>
<evidence type="ECO:0000256" key="1">
    <source>
        <dbReference type="SAM" id="Phobius"/>
    </source>
</evidence>
<protein>
    <submittedName>
        <fullName evidence="2">Uncharacterized protein</fullName>
    </submittedName>
</protein>
<evidence type="ECO:0000313" key="3">
    <source>
        <dbReference type="Proteomes" id="UP000242180"/>
    </source>
</evidence>
<organism evidence="2 3">
    <name type="scientific">Syncephalastrum racemosum</name>
    <name type="common">Filamentous fungus</name>
    <dbReference type="NCBI Taxonomy" id="13706"/>
    <lineage>
        <taxon>Eukaryota</taxon>
        <taxon>Fungi</taxon>
        <taxon>Fungi incertae sedis</taxon>
        <taxon>Mucoromycota</taxon>
        <taxon>Mucoromycotina</taxon>
        <taxon>Mucoromycetes</taxon>
        <taxon>Mucorales</taxon>
        <taxon>Syncephalastraceae</taxon>
        <taxon>Syncephalastrum</taxon>
    </lineage>
</organism>
<accession>A0A1X2H3L4</accession>
<sequence length="119" mass="13664">MREIEQLHDFPFFVAASGFLPSSTFHTFFFLLLFFTLQLKMPVSHSARTFYWSVPFALAAVTTYSLVLKEKSATAHPMRFVPSGEPNYDSENLERIRQDWRERNRGIGLRDVSRSGGGV</sequence>
<keyword evidence="1" id="KW-0472">Membrane</keyword>
<keyword evidence="1" id="KW-0812">Transmembrane</keyword>
<name>A0A1X2H3L4_SYNRA</name>
<gene>
    <name evidence="2" type="ORF">BCR43DRAFT_498145</name>
</gene>
<feature type="transmembrane region" description="Helical" evidence="1">
    <location>
        <begin position="12"/>
        <end position="37"/>
    </location>
</feature>
<dbReference type="AlphaFoldDB" id="A0A1X2H3L4"/>
<dbReference type="InParanoid" id="A0A1X2H3L4"/>
<proteinExistence type="predicted"/>
<keyword evidence="3" id="KW-1185">Reference proteome</keyword>
<keyword evidence="1" id="KW-1133">Transmembrane helix</keyword>
<dbReference type="OrthoDB" id="2310186at2759"/>
<feature type="transmembrane region" description="Helical" evidence="1">
    <location>
        <begin position="49"/>
        <end position="68"/>
    </location>
</feature>
<dbReference type="Proteomes" id="UP000242180">
    <property type="component" value="Unassembled WGS sequence"/>
</dbReference>